<keyword evidence="17" id="KW-1185">Reference proteome</keyword>
<evidence type="ECO:0000256" key="14">
    <source>
        <dbReference type="RuleBase" id="RU000304"/>
    </source>
</evidence>
<dbReference type="EC" id="2.7.11.1" evidence="2"/>
<comment type="similarity">
    <text evidence="14">Belongs to the protein kinase superfamily.</text>
</comment>
<evidence type="ECO:0000259" key="16">
    <source>
        <dbReference type="PROSITE" id="PS50011"/>
    </source>
</evidence>
<dbReference type="Gene3D" id="1.10.510.10">
    <property type="entry name" value="Transferase(Phosphotransferase) domain 1"/>
    <property type="match status" value="1"/>
</dbReference>
<gene>
    <name evidence="18" type="primary">LOC107465465</name>
</gene>
<feature type="binding site" evidence="13">
    <location>
        <position position="175"/>
    </location>
    <ligand>
        <name>ATP</name>
        <dbReference type="ChEBI" id="CHEBI:30616"/>
    </ligand>
</feature>
<dbReference type="PROSITE" id="PS50011">
    <property type="entry name" value="PROTEIN_KINASE_DOM"/>
    <property type="match status" value="1"/>
</dbReference>
<dbReference type="Proteomes" id="UP000515211">
    <property type="component" value="Chromosome 9"/>
</dbReference>
<dbReference type="GO" id="GO:0005524">
    <property type="term" value="F:ATP binding"/>
    <property type="evidence" value="ECO:0007669"/>
    <property type="project" value="UniProtKB-UniRule"/>
</dbReference>
<dbReference type="FunFam" id="3.30.200.20:FF:000015">
    <property type="entry name" value="Somatic embryogenesis receptor kinase 1"/>
    <property type="match status" value="1"/>
</dbReference>
<dbReference type="AlphaFoldDB" id="A0A6P5MT59"/>
<feature type="compositionally biased region" description="Low complexity" evidence="15">
    <location>
        <begin position="57"/>
        <end position="73"/>
    </location>
</feature>
<dbReference type="PROSITE" id="PS00107">
    <property type="entry name" value="PROTEIN_KINASE_ATP"/>
    <property type="match status" value="1"/>
</dbReference>
<keyword evidence="4 14" id="KW-0723">Serine/threonine-protein kinase</keyword>
<comment type="catalytic activity">
    <reaction evidence="11">
        <text>L-seryl-[protein] + ATP = O-phospho-L-seryl-[protein] + ADP + H(+)</text>
        <dbReference type="Rhea" id="RHEA:17989"/>
        <dbReference type="Rhea" id="RHEA-COMP:9863"/>
        <dbReference type="Rhea" id="RHEA-COMP:11604"/>
        <dbReference type="ChEBI" id="CHEBI:15378"/>
        <dbReference type="ChEBI" id="CHEBI:29999"/>
        <dbReference type="ChEBI" id="CHEBI:30616"/>
        <dbReference type="ChEBI" id="CHEBI:83421"/>
        <dbReference type="ChEBI" id="CHEBI:456216"/>
        <dbReference type="EC" id="2.7.11.1"/>
    </reaction>
</comment>
<dbReference type="InterPro" id="IPR011009">
    <property type="entry name" value="Kinase-like_dom_sf"/>
</dbReference>
<dbReference type="FunFam" id="1.10.510.10:FF:000335">
    <property type="entry name" value="receptor-like cytosolic serine/threonine-protein kinase RBK2"/>
    <property type="match status" value="1"/>
</dbReference>
<sequence>MGPSYTMKNQLTLMSNIDLLSRHKDATASAHNLRELEMEKEKEDETSPRGVLEAESEQQASESNASGSSSSSRARSRWGKIFKLWKIRPTKNHLPSLHTLSFSKLRWKSKSTKEDTTTTLHTGFYNFRSSLITFSLSELQYATNNFSSENLIGRGGFAEVYQGCLEEGKLIAVKKLTNGSLEEKTADFLSELGVIAHVDHPNTAKIIGCCVERDMHLLVFSLSPLGSLGSLIHGPNKHKLDWSKRYKIALGIADGLLYLHENCHRRIIHRDIKAENILLTENFDPQICDFGLAKWLPEQWTHCNVTKIGGTFGYFAPEYCMHGIVDEKTDIFSFGVLLLEIISGRPALDDMQKSLVLWAKPLLEAKNIEALVDPSLDDDYDKDQVGHVVFTASKCVDQSPILRPCMSEVVTLLRGHDKCDLESRKGQRKSLQRTYSEELLDAQEYNSTKYLRDLNRHRQLALGSCES</sequence>
<evidence type="ECO:0000256" key="9">
    <source>
        <dbReference type="ARBA" id="ARBA00022840"/>
    </source>
</evidence>
<evidence type="ECO:0000313" key="17">
    <source>
        <dbReference type="Proteomes" id="UP000515211"/>
    </source>
</evidence>
<keyword evidence="8" id="KW-0418">Kinase</keyword>
<dbReference type="SMART" id="SM00220">
    <property type="entry name" value="S_TKc"/>
    <property type="match status" value="1"/>
</dbReference>
<evidence type="ECO:0000256" key="10">
    <source>
        <dbReference type="ARBA" id="ARBA00047899"/>
    </source>
</evidence>
<comment type="subunit">
    <text evidence="12">Interacts with ARAC5 and ARAC10.</text>
</comment>
<evidence type="ECO:0000256" key="12">
    <source>
        <dbReference type="ARBA" id="ARBA00063228"/>
    </source>
</evidence>
<organism evidence="17 18">
    <name type="scientific">Arachis duranensis</name>
    <name type="common">Wild peanut</name>
    <dbReference type="NCBI Taxonomy" id="130453"/>
    <lineage>
        <taxon>Eukaryota</taxon>
        <taxon>Viridiplantae</taxon>
        <taxon>Streptophyta</taxon>
        <taxon>Embryophyta</taxon>
        <taxon>Tracheophyta</taxon>
        <taxon>Spermatophyta</taxon>
        <taxon>Magnoliopsida</taxon>
        <taxon>eudicotyledons</taxon>
        <taxon>Gunneridae</taxon>
        <taxon>Pentapetalae</taxon>
        <taxon>rosids</taxon>
        <taxon>fabids</taxon>
        <taxon>Fabales</taxon>
        <taxon>Fabaceae</taxon>
        <taxon>Papilionoideae</taxon>
        <taxon>50 kb inversion clade</taxon>
        <taxon>dalbergioids sensu lato</taxon>
        <taxon>Dalbergieae</taxon>
        <taxon>Pterocarpus clade</taxon>
        <taxon>Arachis</taxon>
    </lineage>
</organism>
<evidence type="ECO:0000256" key="13">
    <source>
        <dbReference type="PROSITE-ProRule" id="PRU10141"/>
    </source>
</evidence>
<dbReference type="Gene3D" id="3.30.200.20">
    <property type="entry name" value="Phosphorylase Kinase, domain 1"/>
    <property type="match status" value="1"/>
</dbReference>
<dbReference type="InterPro" id="IPR046958">
    <property type="entry name" value="RBK1/2/STUNTED"/>
</dbReference>
<feature type="region of interest" description="Disordered" evidence="15">
    <location>
        <begin position="30"/>
        <end position="73"/>
    </location>
</feature>
<dbReference type="SUPFAM" id="SSF56112">
    <property type="entry name" value="Protein kinase-like (PK-like)"/>
    <property type="match status" value="1"/>
</dbReference>
<evidence type="ECO:0000256" key="7">
    <source>
        <dbReference type="ARBA" id="ARBA00022741"/>
    </source>
</evidence>
<proteinExistence type="inferred from homology"/>
<feature type="compositionally biased region" description="Basic and acidic residues" evidence="15">
    <location>
        <begin position="30"/>
        <end position="47"/>
    </location>
</feature>
<dbReference type="KEGG" id="adu:107465465"/>
<dbReference type="GO" id="GO:0051020">
    <property type="term" value="F:GTPase binding"/>
    <property type="evidence" value="ECO:0007669"/>
    <property type="project" value="UniProtKB-ARBA"/>
</dbReference>
<dbReference type="GeneID" id="107465465"/>
<dbReference type="InterPro" id="IPR000719">
    <property type="entry name" value="Prot_kinase_dom"/>
</dbReference>
<comment type="catalytic activity">
    <reaction evidence="10">
        <text>L-threonyl-[protein] + ATP = O-phospho-L-threonyl-[protein] + ADP + H(+)</text>
        <dbReference type="Rhea" id="RHEA:46608"/>
        <dbReference type="Rhea" id="RHEA-COMP:11060"/>
        <dbReference type="Rhea" id="RHEA-COMP:11605"/>
        <dbReference type="ChEBI" id="CHEBI:15378"/>
        <dbReference type="ChEBI" id="CHEBI:30013"/>
        <dbReference type="ChEBI" id="CHEBI:30616"/>
        <dbReference type="ChEBI" id="CHEBI:61977"/>
        <dbReference type="ChEBI" id="CHEBI:456216"/>
        <dbReference type="EC" id="2.7.11.1"/>
    </reaction>
</comment>
<reference evidence="17" key="1">
    <citation type="journal article" date="2016" name="Nat. Genet.">
        <title>The genome sequences of Arachis duranensis and Arachis ipaensis, the diploid ancestors of cultivated peanut.</title>
        <authorList>
            <person name="Bertioli D.J."/>
            <person name="Cannon S.B."/>
            <person name="Froenicke L."/>
            <person name="Huang G."/>
            <person name="Farmer A.D."/>
            <person name="Cannon E.K."/>
            <person name="Liu X."/>
            <person name="Gao D."/>
            <person name="Clevenger J."/>
            <person name="Dash S."/>
            <person name="Ren L."/>
            <person name="Moretzsohn M.C."/>
            <person name="Shirasawa K."/>
            <person name="Huang W."/>
            <person name="Vidigal B."/>
            <person name="Abernathy B."/>
            <person name="Chu Y."/>
            <person name="Niederhuth C.E."/>
            <person name="Umale P."/>
            <person name="Araujo A.C."/>
            <person name="Kozik A."/>
            <person name="Kim K.D."/>
            <person name="Burow M.D."/>
            <person name="Varshney R.K."/>
            <person name="Wang X."/>
            <person name="Zhang X."/>
            <person name="Barkley N."/>
            <person name="Guimaraes P.M."/>
            <person name="Isobe S."/>
            <person name="Guo B."/>
            <person name="Liao B."/>
            <person name="Stalker H.T."/>
            <person name="Schmitz R.J."/>
            <person name="Scheffler B.E."/>
            <person name="Leal-Bertioli S.C."/>
            <person name="Xun X."/>
            <person name="Jackson S.A."/>
            <person name="Michelmore R."/>
            <person name="Ozias-Akins P."/>
        </authorList>
    </citation>
    <scope>NUCLEOTIDE SEQUENCE [LARGE SCALE GENOMIC DNA]</scope>
    <source>
        <strain evidence="17">cv. V14167</strain>
    </source>
</reference>
<evidence type="ECO:0000256" key="6">
    <source>
        <dbReference type="ARBA" id="ARBA00022679"/>
    </source>
</evidence>
<dbReference type="PROSITE" id="PS00108">
    <property type="entry name" value="PROTEIN_KINASE_ST"/>
    <property type="match status" value="1"/>
</dbReference>
<evidence type="ECO:0000256" key="5">
    <source>
        <dbReference type="ARBA" id="ARBA00022553"/>
    </source>
</evidence>
<evidence type="ECO:0000256" key="2">
    <source>
        <dbReference type="ARBA" id="ARBA00012513"/>
    </source>
</evidence>
<evidence type="ECO:0000256" key="3">
    <source>
        <dbReference type="ARBA" id="ARBA00022490"/>
    </source>
</evidence>
<dbReference type="RefSeq" id="XP_020987750.2">
    <property type="nucleotide sequence ID" value="XM_021132091.2"/>
</dbReference>
<reference evidence="18" key="2">
    <citation type="submission" date="2025-08" db="UniProtKB">
        <authorList>
            <consortium name="RefSeq"/>
        </authorList>
    </citation>
    <scope>IDENTIFICATION</scope>
    <source>
        <tissue evidence="18">Whole plant</tissue>
    </source>
</reference>
<dbReference type="InterPro" id="IPR017441">
    <property type="entry name" value="Protein_kinase_ATP_BS"/>
</dbReference>
<evidence type="ECO:0000256" key="1">
    <source>
        <dbReference type="ARBA" id="ARBA00004496"/>
    </source>
</evidence>
<dbReference type="InterPro" id="IPR001245">
    <property type="entry name" value="Ser-Thr/Tyr_kinase_cat_dom"/>
</dbReference>
<keyword evidence="6" id="KW-0808">Transferase</keyword>
<name>A0A6P5MT59_ARADU</name>
<dbReference type="GO" id="GO:0005737">
    <property type="term" value="C:cytoplasm"/>
    <property type="evidence" value="ECO:0007669"/>
    <property type="project" value="UniProtKB-SubCell"/>
</dbReference>
<dbReference type="Pfam" id="PF07714">
    <property type="entry name" value="PK_Tyr_Ser-Thr"/>
    <property type="match status" value="1"/>
</dbReference>
<keyword evidence="3" id="KW-0963">Cytoplasm</keyword>
<evidence type="ECO:0000256" key="4">
    <source>
        <dbReference type="ARBA" id="ARBA00022527"/>
    </source>
</evidence>
<dbReference type="GO" id="GO:0004674">
    <property type="term" value="F:protein serine/threonine kinase activity"/>
    <property type="evidence" value="ECO:0007669"/>
    <property type="project" value="UniProtKB-KW"/>
</dbReference>
<dbReference type="PANTHER" id="PTHR47987">
    <property type="entry name" value="OS08G0249100 PROTEIN"/>
    <property type="match status" value="1"/>
</dbReference>
<keyword evidence="5" id="KW-0597">Phosphoprotein</keyword>
<keyword evidence="9 13" id="KW-0067">ATP-binding</keyword>
<protein>
    <recommendedName>
        <fullName evidence="2">non-specific serine/threonine protein kinase</fullName>
        <ecNumber evidence="2">2.7.11.1</ecNumber>
    </recommendedName>
</protein>
<evidence type="ECO:0000256" key="15">
    <source>
        <dbReference type="SAM" id="MobiDB-lite"/>
    </source>
</evidence>
<dbReference type="InterPro" id="IPR008271">
    <property type="entry name" value="Ser/Thr_kinase_AS"/>
</dbReference>
<evidence type="ECO:0000313" key="18">
    <source>
        <dbReference type="RefSeq" id="XP_020987750.2"/>
    </source>
</evidence>
<accession>A0A6P5MT59</accession>
<keyword evidence="7 13" id="KW-0547">Nucleotide-binding</keyword>
<comment type="subcellular location">
    <subcellularLocation>
        <location evidence="1">Cytoplasm</location>
    </subcellularLocation>
</comment>
<evidence type="ECO:0000256" key="11">
    <source>
        <dbReference type="ARBA" id="ARBA00048679"/>
    </source>
</evidence>
<evidence type="ECO:0000256" key="8">
    <source>
        <dbReference type="ARBA" id="ARBA00022777"/>
    </source>
</evidence>
<feature type="domain" description="Protein kinase" evidence="16">
    <location>
        <begin position="146"/>
        <end position="419"/>
    </location>
</feature>
<dbReference type="PANTHER" id="PTHR47987:SF14">
    <property type="entry name" value="RECEPTOR-LIKE CYTOSOLIC SERINE_THREONINE-PROTEIN KINASE RBK2"/>
    <property type="match status" value="1"/>
</dbReference>